<dbReference type="InterPro" id="IPR038832">
    <property type="entry name" value="CDCA3"/>
</dbReference>
<evidence type="ECO:0000256" key="1">
    <source>
        <dbReference type="SAM" id="MobiDB-lite"/>
    </source>
</evidence>
<dbReference type="RefSeq" id="XP_005179445.2">
    <property type="nucleotide sequence ID" value="XM_005179388.4"/>
</dbReference>
<dbReference type="EnsemblMetazoa" id="MDOA011699-RA">
    <property type="protein sequence ID" value="MDOA011699-PA"/>
    <property type="gene ID" value="MDOA011699"/>
</dbReference>
<feature type="compositionally biased region" description="Basic and acidic residues" evidence="1">
    <location>
        <begin position="1"/>
        <end position="10"/>
    </location>
</feature>
<dbReference type="STRING" id="7370.A0A1I8N5B6"/>
<feature type="region of interest" description="Disordered" evidence="1">
    <location>
        <begin position="277"/>
        <end position="297"/>
    </location>
</feature>
<reference evidence="2" key="1">
    <citation type="submission" date="2020-05" db="UniProtKB">
        <authorList>
            <consortium name="EnsemblMetazoa"/>
        </authorList>
    </citation>
    <scope>IDENTIFICATION</scope>
    <source>
        <strain evidence="2">Aabys</strain>
    </source>
</reference>
<organism evidence="2">
    <name type="scientific">Musca domestica</name>
    <name type="common">House fly</name>
    <dbReference type="NCBI Taxonomy" id="7370"/>
    <lineage>
        <taxon>Eukaryota</taxon>
        <taxon>Metazoa</taxon>
        <taxon>Ecdysozoa</taxon>
        <taxon>Arthropoda</taxon>
        <taxon>Hexapoda</taxon>
        <taxon>Insecta</taxon>
        <taxon>Pterygota</taxon>
        <taxon>Neoptera</taxon>
        <taxon>Endopterygota</taxon>
        <taxon>Diptera</taxon>
        <taxon>Brachycera</taxon>
        <taxon>Muscomorpha</taxon>
        <taxon>Muscoidea</taxon>
        <taxon>Muscidae</taxon>
        <taxon>Musca</taxon>
    </lineage>
</organism>
<feature type="region of interest" description="Disordered" evidence="1">
    <location>
        <begin position="210"/>
        <end position="261"/>
    </location>
</feature>
<dbReference type="VEuPathDB" id="VectorBase:MDOA011699"/>
<protein>
    <submittedName>
        <fullName evidence="2">Uncharacterized protein</fullName>
    </submittedName>
</protein>
<evidence type="ECO:0000313" key="2">
    <source>
        <dbReference type="EnsemblMetazoa" id="MDOA011699-PA"/>
    </source>
</evidence>
<dbReference type="PANTHER" id="PTHR34756">
    <property type="entry name" value="CELL DIVISION CYCLE-ASSOCIATED PROTEIN 3"/>
    <property type="match status" value="1"/>
</dbReference>
<proteinExistence type="predicted"/>
<feature type="compositionally biased region" description="Basic residues" evidence="1">
    <location>
        <begin position="220"/>
        <end position="239"/>
    </location>
</feature>
<dbReference type="VEuPathDB" id="VectorBase:MDOMA2_006271"/>
<sequence>MGGKQTKIECTDFTTPARPKPDDINMFDPRSPNFCRTPIEIASESSSTGRMDVLRKRFLKGFTYSINDPRSPSLNRTPLVLEDSNERSLNLDDTFADLFIGPSLPTSQVAVQNACDSVGISGEHQVQAIEKLPTTPVAVQQQFDPRSPSIGVDRTPIIFSDDENEASEDVVLENILSSLTLKMDESGSVVSIKAPEETKVRNESELVLKPSNKQLDRVRNGKKAVTKGQQKRQKQRLRQKIYEDSENHPSTPKLKVSNAGVTGLKNARRTPLSCVRNSSQLRSRSVDSPGKSNKTNTVIMSNDDALIPNERFRISNVM</sequence>
<feature type="region of interest" description="Disordered" evidence="1">
    <location>
        <begin position="1"/>
        <end position="25"/>
    </location>
</feature>
<dbReference type="KEGG" id="mde:101889115"/>
<dbReference type="OrthoDB" id="6337960at2759"/>
<accession>A0A1I8N5B6</accession>
<dbReference type="PANTHER" id="PTHR34756:SF1">
    <property type="entry name" value="CELL DIVISION CYCLE-ASSOCIATED PROTEIN 3"/>
    <property type="match status" value="1"/>
</dbReference>
<dbReference type="eggNOG" id="ENOG502T6X1">
    <property type="taxonomic scope" value="Eukaryota"/>
</dbReference>
<name>A0A1I8N5B6_MUSDO</name>
<dbReference type="AlphaFoldDB" id="A0A1I8N5B6"/>
<gene>
    <name evidence="2" type="primary">101889115</name>
</gene>